<dbReference type="RefSeq" id="WP_193991423.1">
    <property type="nucleotide sequence ID" value="NZ_JADEXP010000025.1"/>
</dbReference>
<evidence type="ECO:0000256" key="2">
    <source>
        <dbReference type="ARBA" id="ARBA00008749"/>
    </source>
</evidence>
<protein>
    <submittedName>
        <fullName evidence="6">Fatty acid desaturase</fullName>
    </submittedName>
</protein>
<sequence>MAASKCPTVSNKVLQEAVADLQAVNGWTGFWRFTILGVATLGCMALAWTASSEWLFWGGTLVAGVFYALWLICTHDASHHTLWGWPLAEEILARVISWPMLWPVGVYSELHCLHHGWNGLDVRDPERYQRTTQEFQQSSAWGQWYIRHQWVVNIFILGGFGIIAKTLRSGLQFQGQLPRLRRQLWIDGWGIGLVQTGLLTAVVLSRTSVLRYLLFWLCLERVVGAIAQTRAHLEHYGLWHPVGGHQLTQLYASRNVQTSAWLGWLIGGLNYHAVHHAFPGIPFDQLPEAHKRIQSVLTEHGLPVMEMEHGYFRALQRWSNGMTLIPREQ</sequence>
<accession>A0A928ZSY0</accession>
<comment type="cofactor">
    <cofactor evidence="1">
        <name>Fe(2+)</name>
        <dbReference type="ChEBI" id="CHEBI:29033"/>
    </cofactor>
</comment>
<dbReference type="GO" id="GO:0016020">
    <property type="term" value="C:membrane"/>
    <property type="evidence" value="ECO:0007669"/>
    <property type="project" value="TreeGrafter"/>
</dbReference>
<evidence type="ECO:0000256" key="3">
    <source>
        <dbReference type="ARBA" id="ARBA00023004"/>
    </source>
</evidence>
<feature type="transmembrane region" description="Helical" evidence="4">
    <location>
        <begin position="54"/>
        <end position="72"/>
    </location>
</feature>
<feature type="transmembrane region" description="Helical" evidence="4">
    <location>
        <begin position="30"/>
        <end position="47"/>
    </location>
</feature>
<keyword evidence="4" id="KW-0472">Membrane</keyword>
<dbReference type="EMBL" id="JADEXP010000025">
    <property type="protein sequence ID" value="MBE9065996.1"/>
    <property type="molecule type" value="Genomic_DNA"/>
</dbReference>
<organism evidence="6 7">
    <name type="scientific">Leptolyngbya cf. ectocarpi LEGE 11479</name>
    <dbReference type="NCBI Taxonomy" id="1828722"/>
    <lineage>
        <taxon>Bacteria</taxon>
        <taxon>Bacillati</taxon>
        <taxon>Cyanobacteriota</taxon>
        <taxon>Cyanophyceae</taxon>
        <taxon>Leptolyngbyales</taxon>
        <taxon>Leptolyngbyaceae</taxon>
        <taxon>Leptolyngbya group</taxon>
        <taxon>Leptolyngbya</taxon>
    </lineage>
</organism>
<comment type="caution">
    <text evidence="6">The sequence shown here is derived from an EMBL/GenBank/DDBJ whole genome shotgun (WGS) entry which is preliminary data.</text>
</comment>
<keyword evidence="7" id="KW-1185">Reference proteome</keyword>
<dbReference type="PANTHER" id="PTHR19353">
    <property type="entry name" value="FATTY ACID DESATURASE 2"/>
    <property type="match status" value="1"/>
</dbReference>
<dbReference type="GO" id="GO:0008610">
    <property type="term" value="P:lipid biosynthetic process"/>
    <property type="evidence" value="ECO:0007669"/>
    <property type="project" value="UniProtKB-ARBA"/>
</dbReference>
<dbReference type="AlphaFoldDB" id="A0A928ZSY0"/>
<dbReference type="PANTHER" id="PTHR19353:SF19">
    <property type="entry name" value="DELTA(5) FATTY ACID DESATURASE C-RELATED"/>
    <property type="match status" value="1"/>
</dbReference>
<keyword evidence="4" id="KW-0812">Transmembrane</keyword>
<name>A0A928ZSY0_LEPEC</name>
<feature type="domain" description="Fatty acid desaturase" evidence="5">
    <location>
        <begin position="53"/>
        <end position="305"/>
    </location>
</feature>
<evidence type="ECO:0000259" key="5">
    <source>
        <dbReference type="Pfam" id="PF00487"/>
    </source>
</evidence>
<evidence type="ECO:0000313" key="7">
    <source>
        <dbReference type="Proteomes" id="UP000615026"/>
    </source>
</evidence>
<dbReference type="Proteomes" id="UP000615026">
    <property type="component" value="Unassembled WGS sequence"/>
</dbReference>
<keyword evidence="3" id="KW-0408">Iron</keyword>
<keyword evidence="4" id="KW-1133">Transmembrane helix</keyword>
<evidence type="ECO:0000256" key="1">
    <source>
        <dbReference type="ARBA" id="ARBA00001954"/>
    </source>
</evidence>
<gene>
    <name evidence="6" type="ORF">IQ260_04955</name>
</gene>
<dbReference type="InterPro" id="IPR012171">
    <property type="entry name" value="Fatty_acid_desaturase"/>
</dbReference>
<dbReference type="InterPro" id="IPR005804">
    <property type="entry name" value="FA_desaturase_dom"/>
</dbReference>
<reference evidence="6" key="1">
    <citation type="submission" date="2020-10" db="EMBL/GenBank/DDBJ databases">
        <authorList>
            <person name="Castelo-Branco R."/>
            <person name="Eusebio N."/>
            <person name="Adriana R."/>
            <person name="Vieira A."/>
            <person name="Brugerolle De Fraissinette N."/>
            <person name="Rezende De Castro R."/>
            <person name="Schneider M.P."/>
            <person name="Vasconcelos V."/>
            <person name="Leao P.N."/>
        </authorList>
    </citation>
    <scope>NUCLEOTIDE SEQUENCE</scope>
    <source>
        <strain evidence="6">LEGE 11479</strain>
    </source>
</reference>
<proteinExistence type="inferred from homology"/>
<feature type="transmembrane region" description="Helical" evidence="4">
    <location>
        <begin position="144"/>
        <end position="163"/>
    </location>
</feature>
<dbReference type="GO" id="GO:0016717">
    <property type="term" value="F:oxidoreductase activity, acting on paired donors, with oxidation of a pair of donors resulting in the reduction of molecular oxygen to two molecules of water"/>
    <property type="evidence" value="ECO:0007669"/>
    <property type="project" value="TreeGrafter"/>
</dbReference>
<dbReference type="Pfam" id="PF00487">
    <property type="entry name" value="FA_desaturase"/>
    <property type="match status" value="1"/>
</dbReference>
<evidence type="ECO:0000256" key="4">
    <source>
        <dbReference type="SAM" id="Phobius"/>
    </source>
</evidence>
<comment type="similarity">
    <text evidence="2">Belongs to the fatty acid desaturase type 2 family.</text>
</comment>
<evidence type="ECO:0000313" key="6">
    <source>
        <dbReference type="EMBL" id="MBE9065996.1"/>
    </source>
</evidence>